<feature type="compositionally biased region" description="Low complexity" evidence="1">
    <location>
        <begin position="95"/>
        <end position="120"/>
    </location>
</feature>
<dbReference type="EMBL" id="VIEB01000034">
    <property type="protein sequence ID" value="TQE11008.1"/>
    <property type="molecule type" value="Genomic_DNA"/>
</dbReference>
<evidence type="ECO:0000256" key="1">
    <source>
        <dbReference type="SAM" id="MobiDB-lite"/>
    </source>
</evidence>
<gene>
    <name evidence="2" type="ORF">C1H46_003423</name>
</gene>
<name>A0A540NIX4_MALBA</name>
<reference evidence="2 3" key="1">
    <citation type="journal article" date="2019" name="G3 (Bethesda)">
        <title>Sequencing of a Wild Apple (Malus baccata) Genome Unravels the Differences Between Cultivated and Wild Apple Species Regarding Disease Resistance and Cold Tolerance.</title>
        <authorList>
            <person name="Chen X."/>
        </authorList>
    </citation>
    <scope>NUCLEOTIDE SEQUENCE [LARGE SCALE GENOMIC DNA]</scope>
    <source>
        <strain evidence="3">cv. Shandingzi</strain>
        <tissue evidence="2">Leaves</tissue>
    </source>
</reference>
<feature type="region of interest" description="Disordered" evidence="1">
    <location>
        <begin position="84"/>
        <end position="120"/>
    </location>
</feature>
<evidence type="ECO:0000313" key="2">
    <source>
        <dbReference type="EMBL" id="TQE11008.1"/>
    </source>
</evidence>
<dbReference type="Proteomes" id="UP000315295">
    <property type="component" value="Unassembled WGS sequence"/>
</dbReference>
<sequence length="120" mass="13207">MGRATKWLKGLLGMKREKDHVDNTSTVSSNWKEKKRWSFAKSGKDTTTNRPPNVPVPADFAWLISYLTESENEHIKHAIAVSYSPTTTLPPSPPSFAASRSAPVSALTSLPSHQPQLLPP</sequence>
<keyword evidence="3" id="KW-1185">Reference proteome</keyword>
<organism evidence="2 3">
    <name type="scientific">Malus baccata</name>
    <name type="common">Siberian crab apple</name>
    <name type="synonym">Pyrus baccata</name>
    <dbReference type="NCBI Taxonomy" id="106549"/>
    <lineage>
        <taxon>Eukaryota</taxon>
        <taxon>Viridiplantae</taxon>
        <taxon>Streptophyta</taxon>
        <taxon>Embryophyta</taxon>
        <taxon>Tracheophyta</taxon>
        <taxon>Spermatophyta</taxon>
        <taxon>Magnoliopsida</taxon>
        <taxon>eudicotyledons</taxon>
        <taxon>Gunneridae</taxon>
        <taxon>Pentapetalae</taxon>
        <taxon>rosids</taxon>
        <taxon>fabids</taxon>
        <taxon>Rosales</taxon>
        <taxon>Rosaceae</taxon>
        <taxon>Amygdaloideae</taxon>
        <taxon>Maleae</taxon>
        <taxon>Malus</taxon>
    </lineage>
</organism>
<comment type="caution">
    <text evidence="2">The sequence shown here is derived from an EMBL/GenBank/DDBJ whole genome shotgun (WGS) entry which is preliminary data.</text>
</comment>
<protein>
    <submittedName>
        <fullName evidence="2">Uncharacterized protein</fullName>
    </submittedName>
</protein>
<evidence type="ECO:0000313" key="3">
    <source>
        <dbReference type="Proteomes" id="UP000315295"/>
    </source>
</evidence>
<dbReference type="STRING" id="106549.A0A540NIX4"/>
<accession>A0A540NIX4</accession>
<dbReference type="AlphaFoldDB" id="A0A540NIX4"/>
<proteinExistence type="predicted"/>